<proteinExistence type="predicted"/>
<dbReference type="Proteomes" id="UP001501752">
    <property type="component" value="Unassembled WGS sequence"/>
</dbReference>
<keyword evidence="3 5" id="KW-1133">Transmembrane helix</keyword>
<keyword evidence="4 5" id="KW-0472">Membrane</keyword>
<comment type="caution">
    <text evidence="7">The sequence shown here is derived from an EMBL/GenBank/DDBJ whole genome shotgun (WGS) entry which is preliminary data.</text>
</comment>
<evidence type="ECO:0000313" key="8">
    <source>
        <dbReference type="Proteomes" id="UP001501752"/>
    </source>
</evidence>
<evidence type="ECO:0000256" key="1">
    <source>
        <dbReference type="ARBA" id="ARBA00004127"/>
    </source>
</evidence>
<evidence type="ECO:0000313" key="7">
    <source>
        <dbReference type="EMBL" id="GAA4834026.1"/>
    </source>
</evidence>
<sequence>MNSDGALWWLAGAAVVVTVVIAGVLVVRLVRARKLLGASGIPMSNKVLFWASLVYLVSPVDLLPDPVLLDDIGFLLVALRALTKAGSRLRTGRDSDPA</sequence>
<evidence type="ECO:0000259" key="6">
    <source>
        <dbReference type="Pfam" id="PF06803"/>
    </source>
</evidence>
<dbReference type="RefSeq" id="WP_345695149.1">
    <property type="nucleotide sequence ID" value="NZ_BAABIS010000001.1"/>
</dbReference>
<evidence type="ECO:0000256" key="4">
    <source>
        <dbReference type="ARBA" id="ARBA00023136"/>
    </source>
</evidence>
<protein>
    <recommendedName>
        <fullName evidence="6">DUF1232 domain-containing protein</fullName>
    </recommendedName>
</protein>
<evidence type="ECO:0000256" key="5">
    <source>
        <dbReference type="SAM" id="Phobius"/>
    </source>
</evidence>
<feature type="domain" description="DUF1232" evidence="6">
    <location>
        <begin position="46"/>
        <end position="73"/>
    </location>
</feature>
<name>A0ABP9D9F7_9ACTN</name>
<keyword evidence="8" id="KW-1185">Reference proteome</keyword>
<feature type="transmembrane region" description="Helical" evidence="5">
    <location>
        <begin position="47"/>
        <end position="64"/>
    </location>
</feature>
<evidence type="ECO:0000256" key="2">
    <source>
        <dbReference type="ARBA" id="ARBA00022692"/>
    </source>
</evidence>
<comment type="subcellular location">
    <subcellularLocation>
        <location evidence="1">Endomembrane system</location>
        <topology evidence="1">Multi-pass membrane protein</topology>
    </subcellularLocation>
</comment>
<evidence type="ECO:0000256" key="3">
    <source>
        <dbReference type="ARBA" id="ARBA00022989"/>
    </source>
</evidence>
<dbReference type="EMBL" id="BAABIS010000001">
    <property type="protein sequence ID" value="GAA4834026.1"/>
    <property type="molecule type" value="Genomic_DNA"/>
</dbReference>
<organism evidence="7 8">
    <name type="scientific">Kitasatospora terrestris</name>
    <dbReference type="NCBI Taxonomy" id="258051"/>
    <lineage>
        <taxon>Bacteria</taxon>
        <taxon>Bacillati</taxon>
        <taxon>Actinomycetota</taxon>
        <taxon>Actinomycetes</taxon>
        <taxon>Kitasatosporales</taxon>
        <taxon>Streptomycetaceae</taxon>
        <taxon>Kitasatospora</taxon>
    </lineage>
</organism>
<dbReference type="InterPro" id="IPR010652">
    <property type="entry name" value="DUF1232"/>
</dbReference>
<accession>A0ABP9D9F7</accession>
<feature type="transmembrane region" description="Helical" evidence="5">
    <location>
        <begin position="6"/>
        <end position="27"/>
    </location>
</feature>
<keyword evidence="2 5" id="KW-0812">Transmembrane</keyword>
<reference evidence="8" key="1">
    <citation type="journal article" date="2019" name="Int. J. Syst. Evol. Microbiol.">
        <title>The Global Catalogue of Microorganisms (GCM) 10K type strain sequencing project: providing services to taxonomists for standard genome sequencing and annotation.</title>
        <authorList>
            <consortium name="The Broad Institute Genomics Platform"/>
            <consortium name="The Broad Institute Genome Sequencing Center for Infectious Disease"/>
            <person name="Wu L."/>
            <person name="Ma J."/>
        </authorList>
    </citation>
    <scope>NUCLEOTIDE SEQUENCE [LARGE SCALE GENOMIC DNA]</scope>
    <source>
        <strain evidence="8">JCM 13006</strain>
    </source>
</reference>
<gene>
    <name evidence="7" type="ORF">GCM10023235_05690</name>
</gene>
<dbReference type="Pfam" id="PF06803">
    <property type="entry name" value="DUF1232"/>
    <property type="match status" value="1"/>
</dbReference>